<protein>
    <submittedName>
        <fullName evidence="1">Uncharacterized protein</fullName>
    </submittedName>
</protein>
<reference evidence="1" key="1">
    <citation type="submission" date="2014-09" db="EMBL/GenBank/DDBJ databases">
        <authorList>
            <person name="Magalhaes I.L.F."/>
            <person name="Oliveira U."/>
            <person name="Santos F.R."/>
            <person name="Vidigal T.H.D.A."/>
            <person name="Brescovit A.D."/>
            <person name="Santos A.J."/>
        </authorList>
    </citation>
    <scope>NUCLEOTIDE SEQUENCE</scope>
    <source>
        <tissue evidence="1">Shoot tissue taken approximately 20 cm above the soil surface</tissue>
    </source>
</reference>
<name>A0A0A9SUA1_ARUDO</name>
<organism evidence="1">
    <name type="scientific">Arundo donax</name>
    <name type="common">Giant reed</name>
    <name type="synonym">Donax arundinaceus</name>
    <dbReference type="NCBI Taxonomy" id="35708"/>
    <lineage>
        <taxon>Eukaryota</taxon>
        <taxon>Viridiplantae</taxon>
        <taxon>Streptophyta</taxon>
        <taxon>Embryophyta</taxon>
        <taxon>Tracheophyta</taxon>
        <taxon>Spermatophyta</taxon>
        <taxon>Magnoliopsida</taxon>
        <taxon>Liliopsida</taxon>
        <taxon>Poales</taxon>
        <taxon>Poaceae</taxon>
        <taxon>PACMAD clade</taxon>
        <taxon>Arundinoideae</taxon>
        <taxon>Arundineae</taxon>
        <taxon>Arundo</taxon>
    </lineage>
</organism>
<dbReference type="EMBL" id="GBRH01165499">
    <property type="protein sequence ID" value="JAE32397.1"/>
    <property type="molecule type" value="Transcribed_RNA"/>
</dbReference>
<reference evidence="1" key="2">
    <citation type="journal article" date="2015" name="Data Brief">
        <title>Shoot transcriptome of the giant reed, Arundo donax.</title>
        <authorList>
            <person name="Barrero R.A."/>
            <person name="Guerrero F.D."/>
            <person name="Moolhuijzen P."/>
            <person name="Goolsby J.A."/>
            <person name="Tidwell J."/>
            <person name="Bellgard S.E."/>
            <person name="Bellgard M.I."/>
        </authorList>
    </citation>
    <scope>NUCLEOTIDE SEQUENCE</scope>
    <source>
        <tissue evidence="1">Shoot tissue taken approximately 20 cm above the soil surface</tissue>
    </source>
</reference>
<accession>A0A0A9SUA1</accession>
<proteinExistence type="predicted"/>
<dbReference type="AlphaFoldDB" id="A0A0A9SUA1"/>
<sequence length="74" mass="8535">MSKQGWTKKKDRYPNHTLVIQISWPISLTFSSTCQVRAVFFHLRPGVCVSPFLFSLSFLVSVCFFSLYGLLFLL</sequence>
<evidence type="ECO:0000313" key="1">
    <source>
        <dbReference type="EMBL" id="JAE32397.1"/>
    </source>
</evidence>